<accession>A0A0N4Z0N5</accession>
<reference evidence="2" key="1">
    <citation type="submission" date="2017-02" db="UniProtKB">
        <authorList>
            <consortium name="WormBaseParasite"/>
        </authorList>
    </citation>
    <scope>IDENTIFICATION</scope>
</reference>
<evidence type="ECO:0000313" key="2">
    <source>
        <dbReference type="WBParaSite" id="PTRK_0000026500.1"/>
    </source>
</evidence>
<keyword evidence="1" id="KW-1185">Reference proteome</keyword>
<dbReference type="WBParaSite" id="PTRK_0000026500.1">
    <property type="protein sequence ID" value="PTRK_0000026500.1"/>
    <property type="gene ID" value="PTRK_0000026500"/>
</dbReference>
<organism evidence="1 2">
    <name type="scientific">Parastrongyloides trichosuri</name>
    <name type="common">Possum-specific nematode worm</name>
    <dbReference type="NCBI Taxonomy" id="131310"/>
    <lineage>
        <taxon>Eukaryota</taxon>
        <taxon>Metazoa</taxon>
        <taxon>Ecdysozoa</taxon>
        <taxon>Nematoda</taxon>
        <taxon>Chromadorea</taxon>
        <taxon>Rhabditida</taxon>
        <taxon>Tylenchina</taxon>
        <taxon>Panagrolaimomorpha</taxon>
        <taxon>Strongyloidoidea</taxon>
        <taxon>Strongyloididae</taxon>
        <taxon>Parastrongyloides</taxon>
    </lineage>
</organism>
<proteinExistence type="predicted"/>
<dbReference type="Proteomes" id="UP000038045">
    <property type="component" value="Unplaced"/>
</dbReference>
<name>A0A0N4Z0N5_PARTI</name>
<sequence length="104" mass="11688">MLPKSNDKMIFANKSSNISKIEVTPNNTTTDKEIRYVANELIKSQEKNIKKYEINPPLPSISSSVVVVDDNNTNEKIQNNKSGLCIHELLSNDPILKTQVCNLM</sequence>
<dbReference type="AlphaFoldDB" id="A0A0N4Z0N5"/>
<protein>
    <submittedName>
        <fullName evidence="2">Uncharacterized protein</fullName>
    </submittedName>
</protein>
<evidence type="ECO:0000313" key="1">
    <source>
        <dbReference type="Proteomes" id="UP000038045"/>
    </source>
</evidence>